<dbReference type="EMBL" id="VEPZ02000812">
    <property type="protein sequence ID" value="KAE8718473.1"/>
    <property type="molecule type" value="Genomic_DNA"/>
</dbReference>
<sequence>MADTVISVAVQLALSKAISILEDPINLAWDFKDDLNKFRSSLSLTRAFLQDAERRQLDESVKVWLEQLRDIASKDDDILDELAYEHIRRKDAEKDLYGSITSCKMHDSVHDLARPVSRTRQQQNVFDNVKLLHSLFLNSSSFIHMVRDFKGIRVLKFCGAYIDSLPDSIGKLKHLRYFDISRTQIKRLPKSIAHLYLLETLRLLWCFELEHLPGGMESLVNLRHLYISYGHHVPVENVRDKEEARGARLWEKKKLQKLQYQWNSRWNFFWEGRRKDEEVLEGLKPHEEVLEGLEPHSNLKSLTMEDFKGGYYPSWLVGKTGSDPSASFQPVNQVELKLLCCENVKNLPPFGQYPILKFLEIDGLHCEGHRKRILYEWL</sequence>
<keyword evidence="3" id="KW-0611">Plant defense</keyword>
<reference evidence="6" key="1">
    <citation type="submission" date="2019-09" db="EMBL/GenBank/DDBJ databases">
        <title>Draft genome information of white flower Hibiscus syriacus.</title>
        <authorList>
            <person name="Kim Y.-M."/>
        </authorList>
    </citation>
    <scope>NUCLEOTIDE SEQUENCE [LARGE SCALE GENOMIC DNA]</scope>
    <source>
        <strain evidence="6">YM2019G1</strain>
    </source>
</reference>
<dbReference type="SUPFAM" id="SSF52058">
    <property type="entry name" value="L domain-like"/>
    <property type="match status" value="1"/>
</dbReference>
<dbReference type="CDD" id="cd14798">
    <property type="entry name" value="RX-CC_like"/>
    <property type="match status" value="1"/>
</dbReference>
<dbReference type="Gene3D" id="3.80.10.10">
    <property type="entry name" value="Ribonuclease Inhibitor"/>
    <property type="match status" value="1"/>
</dbReference>
<dbReference type="InterPro" id="IPR056789">
    <property type="entry name" value="LRR_R13L1-DRL21"/>
</dbReference>
<keyword evidence="1" id="KW-0677">Repeat</keyword>
<accession>A0A6A3BPC1</accession>
<evidence type="ECO:0000256" key="2">
    <source>
        <dbReference type="ARBA" id="ARBA00022741"/>
    </source>
</evidence>
<dbReference type="GO" id="GO:0006952">
    <property type="term" value="P:defense response"/>
    <property type="evidence" value="ECO:0007669"/>
    <property type="project" value="UniProtKB-KW"/>
</dbReference>
<keyword evidence="2" id="KW-0547">Nucleotide-binding</keyword>
<name>A0A6A3BPC1_HIBSY</name>
<evidence type="ECO:0000256" key="3">
    <source>
        <dbReference type="ARBA" id="ARBA00022821"/>
    </source>
</evidence>
<protein>
    <submittedName>
        <fullName evidence="6">Uncharacterized protein</fullName>
    </submittedName>
</protein>
<dbReference type="InterPro" id="IPR041118">
    <property type="entry name" value="Rx_N"/>
</dbReference>
<dbReference type="InterPro" id="IPR032675">
    <property type="entry name" value="LRR_dom_sf"/>
</dbReference>
<dbReference type="Pfam" id="PF18052">
    <property type="entry name" value="Rx_N"/>
    <property type="match status" value="1"/>
</dbReference>
<comment type="caution">
    <text evidence="6">The sequence shown here is derived from an EMBL/GenBank/DDBJ whole genome shotgun (WGS) entry which is preliminary data.</text>
</comment>
<dbReference type="GO" id="GO:0000166">
    <property type="term" value="F:nucleotide binding"/>
    <property type="evidence" value="ECO:0007669"/>
    <property type="project" value="UniProtKB-KW"/>
</dbReference>
<feature type="domain" description="Disease resistance N-terminal" evidence="4">
    <location>
        <begin position="9"/>
        <end position="94"/>
    </location>
</feature>
<dbReference type="PANTHER" id="PTHR47186">
    <property type="entry name" value="LEUCINE-RICH REPEAT-CONTAINING PROTEIN 57"/>
    <property type="match status" value="1"/>
</dbReference>
<evidence type="ECO:0000313" key="7">
    <source>
        <dbReference type="Proteomes" id="UP000436088"/>
    </source>
</evidence>
<gene>
    <name evidence="6" type="ORF">F3Y22_tig00110013pilonHSYRG00303</name>
</gene>
<organism evidence="6 7">
    <name type="scientific">Hibiscus syriacus</name>
    <name type="common">Rose of Sharon</name>
    <dbReference type="NCBI Taxonomy" id="106335"/>
    <lineage>
        <taxon>Eukaryota</taxon>
        <taxon>Viridiplantae</taxon>
        <taxon>Streptophyta</taxon>
        <taxon>Embryophyta</taxon>
        <taxon>Tracheophyta</taxon>
        <taxon>Spermatophyta</taxon>
        <taxon>Magnoliopsida</taxon>
        <taxon>eudicotyledons</taxon>
        <taxon>Gunneridae</taxon>
        <taxon>Pentapetalae</taxon>
        <taxon>rosids</taxon>
        <taxon>malvids</taxon>
        <taxon>Malvales</taxon>
        <taxon>Malvaceae</taxon>
        <taxon>Malvoideae</taxon>
        <taxon>Hibiscus</taxon>
    </lineage>
</organism>
<evidence type="ECO:0000313" key="6">
    <source>
        <dbReference type="EMBL" id="KAE8718473.1"/>
    </source>
</evidence>
<proteinExistence type="predicted"/>
<dbReference type="PANTHER" id="PTHR47186:SF18">
    <property type="entry name" value="RX N-TERMINAL DOMAIN-CONTAINING PROTEIN"/>
    <property type="match status" value="1"/>
</dbReference>
<dbReference type="Gene3D" id="1.20.5.4130">
    <property type="match status" value="1"/>
</dbReference>
<dbReference type="InterPro" id="IPR038005">
    <property type="entry name" value="RX-like_CC"/>
</dbReference>
<keyword evidence="7" id="KW-1185">Reference proteome</keyword>
<dbReference type="Proteomes" id="UP000436088">
    <property type="component" value="Unassembled WGS sequence"/>
</dbReference>
<dbReference type="AlphaFoldDB" id="A0A6A3BPC1"/>
<evidence type="ECO:0000259" key="4">
    <source>
        <dbReference type="Pfam" id="PF18052"/>
    </source>
</evidence>
<evidence type="ECO:0000256" key="1">
    <source>
        <dbReference type="ARBA" id="ARBA00022737"/>
    </source>
</evidence>
<dbReference type="Pfam" id="PF25019">
    <property type="entry name" value="LRR_R13L1-DRL21"/>
    <property type="match status" value="1"/>
</dbReference>
<evidence type="ECO:0000259" key="5">
    <source>
        <dbReference type="Pfam" id="PF25019"/>
    </source>
</evidence>
<feature type="domain" description="R13L1/DRL21-like LRR repeat region" evidence="5">
    <location>
        <begin position="235"/>
        <end position="363"/>
    </location>
</feature>